<gene>
    <name evidence="1" type="ORF">MBFIL_13860</name>
</gene>
<dbReference type="AlphaFoldDB" id="A0A166A7C6"/>
<keyword evidence="2" id="KW-1185">Reference proteome</keyword>
<dbReference type="RefSeq" id="WP_066973026.1">
    <property type="nucleotide sequence ID" value="NZ_LWMT01000244.1"/>
</dbReference>
<organism evidence="1 2">
    <name type="scientific">Methanobrevibacter filiformis</name>
    <dbReference type="NCBI Taxonomy" id="55758"/>
    <lineage>
        <taxon>Archaea</taxon>
        <taxon>Methanobacteriati</taxon>
        <taxon>Methanobacteriota</taxon>
        <taxon>Methanomada group</taxon>
        <taxon>Methanobacteria</taxon>
        <taxon>Methanobacteriales</taxon>
        <taxon>Methanobacteriaceae</taxon>
        <taxon>Methanobrevibacter</taxon>
    </lineage>
</organism>
<accession>A0A166A7C6</accession>
<protein>
    <submittedName>
        <fullName evidence="1">Uncharacterized protein</fullName>
    </submittedName>
</protein>
<reference evidence="1 2" key="1">
    <citation type="submission" date="2016-04" db="EMBL/GenBank/DDBJ databases">
        <title>Genome sequence of Methanobrevibacter filiformis DSM 11501.</title>
        <authorList>
            <person name="Poehlein A."/>
            <person name="Seedorf H."/>
            <person name="Daniel R."/>
        </authorList>
    </citation>
    <scope>NUCLEOTIDE SEQUENCE [LARGE SCALE GENOMIC DNA]</scope>
    <source>
        <strain evidence="1 2">DSM 11501</strain>
    </source>
</reference>
<name>A0A166A7C6_9EURY</name>
<sequence length="91" mass="11112">MIISLVKEQKGTEVIKEFENKYGSIDSLNEKWERTKNVLYYSDLEAWKYYLKNPDKKYKKTHSIMTNRGDIINRFRFEFIKHYKKGEPRVN</sequence>
<dbReference type="Proteomes" id="UP000077066">
    <property type="component" value="Unassembled WGS sequence"/>
</dbReference>
<dbReference type="PATRIC" id="fig|55758.3.peg.1571"/>
<dbReference type="EMBL" id="LWMT01000244">
    <property type="protein sequence ID" value="KZX11663.1"/>
    <property type="molecule type" value="Genomic_DNA"/>
</dbReference>
<proteinExistence type="predicted"/>
<evidence type="ECO:0000313" key="1">
    <source>
        <dbReference type="EMBL" id="KZX11663.1"/>
    </source>
</evidence>
<evidence type="ECO:0000313" key="2">
    <source>
        <dbReference type="Proteomes" id="UP000077066"/>
    </source>
</evidence>
<comment type="caution">
    <text evidence="1">The sequence shown here is derived from an EMBL/GenBank/DDBJ whole genome shotgun (WGS) entry which is preliminary data.</text>
</comment>